<comment type="caution">
    <text evidence="2">The sequence shown here is derived from an EMBL/GenBank/DDBJ whole genome shotgun (WGS) entry which is preliminary data.</text>
</comment>
<evidence type="ECO:0000313" key="1">
    <source>
        <dbReference type="EMBL" id="KAG2855681.1"/>
    </source>
</evidence>
<name>A0A8T1C755_9STRA</name>
<evidence type="ECO:0000313" key="4">
    <source>
        <dbReference type="EMBL" id="KAG2979454.1"/>
    </source>
</evidence>
<dbReference type="EMBL" id="RCMI01000342">
    <property type="protein sequence ID" value="KAG2916238.1"/>
    <property type="molecule type" value="Genomic_DNA"/>
</dbReference>
<dbReference type="EMBL" id="RCMG01000365">
    <property type="protein sequence ID" value="KAG2855681.1"/>
    <property type="molecule type" value="Genomic_DNA"/>
</dbReference>
<dbReference type="Proteomes" id="UP000736787">
    <property type="component" value="Unassembled WGS sequence"/>
</dbReference>
<dbReference type="EMBL" id="RCMK01000337">
    <property type="protein sequence ID" value="KAG2935734.1"/>
    <property type="molecule type" value="Genomic_DNA"/>
</dbReference>
<accession>A0A8T1C755</accession>
<evidence type="ECO:0000313" key="5">
    <source>
        <dbReference type="EMBL" id="KAG3218057.1"/>
    </source>
</evidence>
<dbReference type="Proteomes" id="UP000697107">
    <property type="component" value="Unassembled WGS sequence"/>
</dbReference>
<dbReference type="Proteomes" id="UP000735874">
    <property type="component" value="Unassembled WGS sequence"/>
</dbReference>
<dbReference type="Proteomes" id="UP000774804">
    <property type="component" value="Unassembled WGS sequence"/>
</dbReference>
<dbReference type="EMBL" id="RCML01000362">
    <property type="protein sequence ID" value="KAG2979454.1"/>
    <property type="molecule type" value="Genomic_DNA"/>
</dbReference>
<gene>
    <name evidence="1" type="ORF">PC113_g12237</name>
    <name evidence="2" type="ORF">PC115_g11117</name>
    <name evidence="3" type="ORF">PC117_g12341</name>
    <name evidence="4" type="ORF">PC118_g11758</name>
    <name evidence="5" type="ORF">PC129_g11118</name>
</gene>
<dbReference type="VEuPathDB" id="FungiDB:PC110_g14720"/>
<evidence type="ECO:0000313" key="2">
    <source>
        <dbReference type="EMBL" id="KAG2916238.1"/>
    </source>
</evidence>
<dbReference type="Proteomes" id="UP000760860">
    <property type="component" value="Unassembled WGS sequence"/>
</dbReference>
<protein>
    <submittedName>
        <fullName evidence="2">Uncharacterized protein</fullName>
    </submittedName>
</protein>
<sequence length="59" mass="7112">MLMRILWTERTIAANKAKTYLEGLKSFDVTKSHTMVCTVYPDADHHKLRYRLLQFRNLW</sequence>
<evidence type="ECO:0000313" key="6">
    <source>
        <dbReference type="Proteomes" id="UP000774804"/>
    </source>
</evidence>
<dbReference type="AlphaFoldDB" id="A0A8T1C755"/>
<organism evidence="2 6">
    <name type="scientific">Phytophthora cactorum</name>
    <dbReference type="NCBI Taxonomy" id="29920"/>
    <lineage>
        <taxon>Eukaryota</taxon>
        <taxon>Sar</taxon>
        <taxon>Stramenopiles</taxon>
        <taxon>Oomycota</taxon>
        <taxon>Peronosporomycetes</taxon>
        <taxon>Peronosporales</taxon>
        <taxon>Peronosporaceae</taxon>
        <taxon>Phytophthora</taxon>
    </lineage>
</organism>
<proteinExistence type="predicted"/>
<dbReference type="EMBL" id="RCMV01000385">
    <property type="protein sequence ID" value="KAG3218057.1"/>
    <property type="molecule type" value="Genomic_DNA"/>
</dbReference>
<reference evidence="2" key="1">
    <citation type="submission" date="2018-10" db="EMBL/GenBank/DDBJ databases">
        <title>Effector identification in a new, highly contiguous assembly of the strawberry crown rot pathogen Phytophthora cactorum.</title>
        <authorList>
            <person name="Armitage A.D."/>
            <person name="Nellist C.F."/>
            <person name="Bates H."/>
            <person name="Vickerstaff R.J."/>
            <person name="Harrison R.J."/>
        </authorList>
    </citation>
    <scope>NUCLEOTIDE SEQUENCE</scope>
    <source>
        <strain evidence="1">15-7</strain>
        <strain evidence="2">4032</strain>
        <strain evidence="3">4040</strain>
        <strain evidence="4">P415</strain>
        <strain evidence="5">P421</strain>
    </source>
</reference>
<evidence type="ECO:0000313" key="3">
    <source>
        <dbReference type="EMBL" id="KAG2935734.1"/>
    </source>
</evidence>